<evidence type="ECO:0000256" key="1">
    <source>
        <dbReference type="SAM" id="SignalP"/>
    </source>
</evidence>
<organism evidence="2 3">
    <name type="scientific">Dendrobium thyrsiflorum</name>
    <name type="common">Pinecone-like raceme dendrobium</name>
    <name type="synonym">Orchid</name>
    <dbReference type="NCBI Taxonomy" id="117978"/>
    <lineage>
        <taxon>Eukaryota</taxon>
        <taxon>Viridiplantae</taxon>
        <taxon>Streptophyta</taxon>
        <taxon>Embryophyta</taxon>
        <taxon>Tracheophyta</taxon>
        <taxon>Spermatophyta</taxon>
        <taxon>Magnoliopsida</taxon>
        <taxon>Liliopsida</taxon>
        <taxon>Asparagales</taxon>
        <taxon>Orchidaceae</taxon>
        <taxon>Epidendroideae</taxon>
        <taxon>Malaxideae</taxon>
        <taxon>Dendrobiinae</taxon>
        <taxon>Dendrobium</taxon>
    </lineage>
</organism>
<comment type="caution">
    <text evidence="2">The sequence shown here is derived from an EMBL/GenBank/DDBJ whole genome shotgun (WGS) entry which is preliminary data.</text>
</comment>
<keyword evidence="3" id="KW-1185">Reference proteome</keyword>
<proteinExistence type="predicted"/>
<gene>
    <name evidence="2" type="ORF">M5K25_021368</name>
</gene>
<dbReference type="AlphaFoldDB" id="A0ABD0UC84"/>
<name>A0ABD0UC84_DENTH</name>
<accession>A0ABD0UC84</accession>
<keyword evidence="1" id="KW-0732">Signal</keyword>
<dbReference type="EMBL" id="JANQDX010000016">
    <property type="protein sequence ID" value="KAL0910390.1"/>
    <property type="molecule type" value="Genomic_DNA"/>
</dbReference>
<reference evidence="2 3" key="1">
    <citation type="journal article" date="2024" name="Plant Biotechnol. J.">
        <title>Dendrobium thyrsiflorum genome and its molecular insights into genes involved in important horticultural traits.</title>
        <authorList>
            <person name="Chen B."/>
            <person name="Wang J.Y."/>
            <person name="Zheng P.J."/>
            <person name="Li K.L."/>
            <person name="Liang Y.M."/>
            <person name="Chen X.F."/>
            <person name="Zhang C."/>
            <person name="Zhao X."/>
            <person name="He X."/>
            <person name="Zhang G.Q."/>
            <person name="Liu Z.J."/>
            <person name="Xu Q."/>
        </authorList>
    </citation>
    <scope>NUCLEOTIDE SEQUENCE [LARGE SCALE GENOMIC DNA]</scope>
    <source>
        <strain evidence="2">GZMU011</strain>
    </source>
</reference>
<sequence length="103" mass="11329">MKDLVLACFLFGTALNPSSAILLLKKEFSPGASWRLQLADTREQEGLPFSPFKLWLLTVAKELECLCSESVNESKEGGGIGKRDGAIQNRHVGEARYHGIKLP</sequence>
<feature type="chain" id="PRO_5044804104" evidence="1">
    <location>
        <begin position="21"/>
        <end position="103"/>
    </location>
</feature>
<evidence type="ECO:0000313" key="3">
    <source>
        <dbReference type="Proteomes" id="UP001552299"/>
    </source>
</evidence>
<dbReference type="Proteomes" id="UP001552299">
    <property type="component" value="Unassembled WGS sequence"/>
</dbReference>
<protein>
    <submittedName>
        <fullName evidence="2">Uncharacterized protein</fullName>
    </submittedName>
</protein>
<evidence type="ECO:0000313" key="2">
    <source>
        <dbReference type="EMBL" id="KAL0910390.1"/>
    </source>
</evidence>
<feature type="signal peptide" evidence="1">
    <location>
        <begin position="1"/>
        <end position="20"/>
    </location>
</feature>